<dbReference type="RefSeq" id="WP_087460741.1">
    <property type="nucleotide sequence ID" value="NZ_CP021425.1"/>
</dbReference>
<dbReference type="KEGG" id="ome:OLMES_1589"/>
<keyword evidence="2" id="KW-0812">Transmembrane</keyword>
<evidence type="ECO:0000256" key="1">
    <source>
        <dbReference type="ARBA" id="ARBA00023098"/>
    </source>
</evidence>
<dbReference type="Proteomes" id="UP000196027">
    <property type="component" value="Chromosome"/>
</dbReference>
<dbReference type="OrthoDB" id="100544at2"/>
<reference evidence="4 5" key="1">
    <citation type="submission" date="2017-05" db="EMBL/GenBank/DDBJ databases">
        <title>Genomic insights into alkan degradation activity of Oleiphilus messinensis.</title>
        <authorList>
            <person name="Kozyavkin S.A."/>
            <person name="Slesarev A.I."/>
            <person name="Golyshin P.N."/>
            <person name="Korzhenkov A."/>
            <person name="Golyshina O.N."/>
            <person name="Toshchakov S.V."/>
        </authorList>
    </citation>
    <scope>NUCLEOTIDE SEQUENCE [LARGE SCALE GENOMIC DNA]</scope>
    <source>
        <strain evidence="4 5">ME102</strain>
    </source>
</reference>
<evidence type="ECO:0000313" key="5">
    <source>
        <dbReference type="Proteomes" id="UP000196027"/>
    </source>
</evidence>
<dbReference type="GO" id="GO:0046475">
    <property type="term" value="P:glycerophospholipid catabolic process"/>
    <property type="evidence" value="ECO:0007669"/>
    <property type="project" value="TreeGrafter"/>
</dbReference>
<proteinExistence type="predicted"/>
<dbReference type="InterPro" id="IPR016035">
    <property type="entry name" value="Acyl_Trfase/lysoPLipase"/>
</dbReference>
<evidence type="ECO:0000313" key="4">
    <source>
        <dbReference type="EMBL" id="ARU55664.1"/>
    </source>
</evidence>
<keyword evidence="1" id="KW-0443">Lipid metabolism</keyword>
<keyword evidence="2" id="KW-1133">Transmembrane helix</keyword>
<evidence type="ECO:0000259" key="3">
    <source>
        <dbReference type="Pfam" id="PF01734"/>
    </source>
</evidence>
<feature type="transmembrane region" description="Helical" evidence="2">
    <location>
        <begin position="7"/>
        <end position="30"/>
    </location>
</feature>
<keyword evidence="5" id="KW-1185">Reference proteome</keyword>
<gene>
    <name evidence="4" type="ORF">OLMES_1589</name>
</gene>
<dbReference type="InterPro" id="IPR002641">
    <property type="entry name" value="PNPLA_dom"/>
</dbReference>
<keyword evidence="2" id="KW-0472">Membrane</keyword>
<dbReference type="Gene3D" id="3.40.1090.10">
    <property type="entry name" value="Cytosolic phospholipase A2 catalytic domain"/>
    <property type="match status" value="1"/>
</dbReference>
<dbReference type="GO" id="GO:0005829">
    <property type="term" value="C:cytosol"/>
    <property type="evidence" value="ECO:0007669"/>
    <property type="project" value="TreeGrafter"/>
</dbReference>
<protein>
    <recommendedName>
        <fullName evidence="3">PNPLA domain-containing protein</fullName>
    </recommendedName>
</protein>
<dbReference type="PANTHER" id="PTHR10728">
    <property type="entry name" value="CYTOSOLIC PHOSPHOLIPASE A2"/>
    <property type="match status" value="1"/>
</dbReference>
<dbReference type="GO" id="GO:0004623">
    <property type="term" value="F:phospholipase A2 activity"/>
    <property type="evidence" value="ECO:0007669"/>
    <property type="project" value="TreeGrafter"/>
</dbReference>
<organism evidence="4 5">
    <name type="scientific">Oleiphilus messinensis</name>
    <dbReference type="NCBI Taxonomy" id="141451"/>
    <lineage>
        <taxon>Bacteria</taxon>
        <taxon>Pseudomonadati</taxon>
        <taxon>Pseudomonadota</taxon>
        <taxon>Gammaproteobacteria</taxon>
        <taxon>Oceanospirillales</taxon>
        <taxon>Oleiphilaceae</taxon>
        <taxon>Oleiphilus</taxon>
    </lineage>
</organism>
<dbReference type="PANTHER" id="PTHR10728:SF40">
    <property type="entry name" value="PATATIN FAMILY PROTEIN"/>
    <property type="match status" value="1"/>
</dbReference>
<dbReference type="EMBL" id="CP021425">
    <property type="protein sequence ID" value="ARU55664.1"/>
    <property type="molecule type" value="Genomic_DNA"/>
</dbReference>
<sequence>MTHTSSCLLPFFISGLGLVCMMIMSCQIGLPSKTEMQRLDQPRTRLEISNNPYSYGFDSSPNLCVALSGGGIRSGAISIGFLQRTVETNLLQKIDIISTVSGGGYALYWLYSGAYEASFMSADKQTSVLQRLIAEDGPAIQRLDQTHFIDTSDAWWEIAFNSPGVPFDILLRRLIGAKSVASESYASDIRRKFGSSDLGIRNIKLQNLHVLVEYMDFPYPIIVTSANRGTAAPMEGHSYSKEALLELSPDWIGSKKVGYHNFMEPSEGYLEKHFERKSWMQSIINFELLEAITVSAAAVDTPKSNENIVPNIAKLLGYSLGRSYNTNIGPQFLTDGGFIENLGVLPLIQRGCKYIISLDTSHDPDWKLEDLQVLISYAKEEDWLLTENSEAIVNSLKSQSKEHKGWKTKNPIVNLEFAHEDTGRVLTLSSLKLSISTDLLKNGGYSQPISNFINQNWLKWPYPACNEKKGLDEECAFPFESTFKQDYTPEEFKAYRFLGKHLFNEWSKTQSDHLD</sequence>
<accession>A0A1Y0I896</accession>
<dbReference type="AlphaFoldDB" id="A0A1Y0I896"/>
<feature type="domain" description="PNPLA" evidence="3">
    <location>
        <begin position="66"/>
        <end position="177"/>
    </location>
</feature>
<evidence type="ECO:0000256" key="2">
    <source>
        <dbReference type="SAM" id="Phobius"/>
    </source>
</evidence>
<name>A0A1Y0I896_9GAMM</name>
<dbReference type="SUPFAM" id="SSF52151">
    <property type="entry name" value="FabD/lysophospholipase-like"/>
    <property type="match status" value="1"/>
</dbReference>
<dbReference type="Pfam" id="PF01734">
    <property type="entry name" value="Patatin"/>
    <property type="match status" value="1"/>
</dbReference>